<dbReference type="Proteomes" id="UP000010384">
    <property type="component" value="Chromosome"/>
</dbReference>
<dbReference type="HOGENOM" id="CLU_1033249_0_0_3"/>
<keyword evidence="2" id="KW-1185">Reference proteome</keyword>
<sequence>MFSSWERMQLKDGAPLGKWEAASQWLSHFNDSDRWAIILMDGDRHPCVTAGFVLECVWRSDWTAFDEVDGYQRLLTGFREIPAPLPTVGTPTTYSRGAWIFEAQPRDQRRQTLKERRAVWGRSPRQDEPKKRLDLSLEVGQCTPQQLMEALMLTGGRWNNFNPEPILEDLYQNQHLWLNFMMLPLIGESEASGRLYSNLGFALRDLGSRWHADTLYVWSQDDDCVYPLVDLGNTWLADDVQVMDRDRASKFIGYGGCDDPPPVVIYWWD</sequence>
<dbReference type="OrthoDB" id="4552452at2"/>
<accession>K9U3H2</accession>
<dbReference type="KEGG" id="cthe:Chro_3760"/>
<protein>
    <submittedName>
        <fullName evidence="1">Uncharacterized protein</fullName>
    </submittedName>
</protein>
<proteinExistence type="predicted"/>
<gene>
    <name evidence="1" type="ORF">Chro_3760</name>
</gene>
<reference evidence="1 2" key="1">
    <citation type="submission" date="2012-06" db="EMBL/GenBank/DDBJ databases">
        <title>Finished chromosome of genome of Chroococcidiopsis thermalis PCC 7203.</title>
        <authorList>
            <consortium name="US DOE Joint Genome Institute"/>
            <person name="Gugger M."/>
            <person name="Coursin T."/>
            <person name="Rippka R."/>
            <person name="Tandeau De Marsac N."/>
            <person name="Huntemann M."/>
            <person name="Wei C.-L."/>
            <person name="Han J."/>
            <person name="Detter J.C."/>
            <person name="Han C."/>
            <person name="Tapia R."/>
            <person name="Davenport K."/>
            <person name="Daligault H."/>
            <person name="Erkkila T."/>
            <person name="Gu W."/>
            <person name="Munk A.C.C."/>
            <person name="Teshima H."/>
            <person name="Xu Y."/>
            <person name="Chain P."/>
            <person name="Chen A."/>
            <person name="Krypides N."/>
            <person name="Mavromatis K."/>
            <person name="Markowitz V."/>
            <person name="Szeto E."/>
            <person name="Ivanova N."/>
            <person name="Mikhailova N."/>
            <person name="Ovchinnikova G."/>
            <person name="Pagani I."/>
            <person name="Pati A."/>
            <person name="Goodwin L."/>
            <person name="Peters L."/>
            <person name="Pitluck S."/>
            <person name="Woyke T."/>
            <person name="Kerfeld C."/>
        </authorList>
    </citation>
    <scope>NUCLEOTIDE SEQUENCE [LARGE SCALE GENOMIC DNA]</scope>
    <source>
        <strain evidence="1 2">PCC 7203</strain>
    </source>
</reference>
<name>K9U3H2_CHRTP</name>
<dbReference type="STRING" id="251229.Chro_3760"/>
<dbReference type="AlphaFoldDB" id="K9U3H2"/>
<evidence type="ECO:0000313" key="2">
    <source>
        <dbReference type="Proteomes" id="UP000010384"/>
    </source>
</evidence>
<evidence type="ECO:0000313" key="1">
    <source>
        <dbReference type="EMBL" id="AFY89193.1"/>
    </source>
</evidence>
<dbReference type="RefSeq" id="WP_015155737.1">
    <property type="nucleotide sequence ID" value="NC_019695.1"/>
</dbReference>
<organism evidence="1 2">
    <name type="scientific">Chroococcidiopsis thermalis (strain PCC 7203)</name>
    <dbReference type="NCBI Taxonomy" id="251229"/>
    <lineage>
        <taxon>Bacteria</taxon>
        <taxon>Bacillati</taxon>
        <taxon>Cyanobacteriota</taxon>
        <taxon>Cyanophyceae</taxon>
        <taxon>Chroococcidiopsidales</taxon>
        <taxon>Chroococcidiopsidaceae</taxon>
        <taxon>Chroococcidiopsis</taxon>
    </lineage>
</organism>
<dbReference type="InParanoid" id="K9U3H2"/>
<dbReference type="EMBL" id="CP003597">
    <property type="protein sequence ID" value="AFY89193.1"/>
    <property type="molecule type" value="Genomic_DNA"/>
</dbReference>